<dbReference type="FunFam" id="3.40.47.10:FF:000019">
    <property type="entry name" value="Polyketide synthase type I"/>
    <property type="match status" value="1"/>
</dbReference>
<dbReference type="GO" id="GO:0006633">
    <property type="term" value="P:fatty acid biosynthetic process"/>
    <property type="evidence" value="ECO:0007669"/>
    <property type="project" value="InterPro"/>
</dbReference>
<dbReference type="InterPro" id="IPR036291">
    <property type="entry name" value="NAD(P)-bd_dom_sf"/>
</dbReference>
<dbReference type="KEGG" id="mpof:MPOR_40430"/>
<dbReference type="InterPro" id="IPR020841">
    <property type="entry name" value="PKS_Beta-ketoAc_synthase_dom"/>
</dbReference>
<dbReference type="Pfam" id="PF00550">
    <property type="entry name" value="PP-binding"/>
    <property type="match status" value="1"/>
</dbReference>
<dbReference type="Pfam" id="PF08659">
    <property type="entry name" value="KR"/>
    <property type="match status" value="1"/>
</dbReference>
<dbReference type="GO" id="GO:0031177">
    <property type="term" value="F:phosphopantetheine binding"/>
    <property type="evidence" value="ECO:0007669"/>
    <property type="project" value="InterPro"/>
</dbReference>
<dbReference type="InterPro" id="IPR014031">
    <property type="entry name" value="Ketoacyl_synth_C"/>
</dbReference>
<dbReference type="Gene3D" id="3.40.366.10">
    <property type="entry name" value="Malonyl-Coenzyme A Acyl Carrier Protein, domain 2"/>
    <property type="match status" value="1"/>
</dbReference>
<keyword evidence="2" id="KW-0597">Phosphoprotein</keyword>
<dbReference type="GO" id="GO:0004315">
    <property type="term" value="F:3-oxoacyl-[acyl-carrier-protein] synthase activity"/>
    <property type="evidence" value="ECO:0007669"/>
    <property type="project" value="InterPro"/>
</dbReference>
<sequence>MELTGATEPTPEPIAIIGIGCRLGGAVRTPAEFWSFLLAGGSAVRQVPSQRWAPYLERDPRNAAVLAETTRWGTFLEDLDCFDAEFFGVSPREAELMDPQQRLALEVSWEALEHAGISPRSLAGSDTAVLMGVNSDDYGKLLMEDLAGIEAWTGIGTSLCGVANRVSHLLDLRGPSVALDAACAASLVAVHQGCQLLRDGETSLALAGGVSALIGPGLTRVLDVAGATAPDGRCKTFDASADGYGRGEGAGVVVLKRLAEARRDGDRVLAVIRGGAVAQDGRTVGIMSPNGEAQADLFRLACRVSGVAPRSVGYVEAHGTGTPTGDPIEVAALASVYGSGRAGDRCPIGSVKPNTGHLEGGAGVVGLIKTALALHHRVLPPTAGVRTLTPKVDWEASGLRVPTEPEEWLPVDGPRRAAVCSYGYGGTIAHVLLEEAPGFDTASGGETASPAAAFIPLSARSESRLSAQAARLAEHLRAAPFSVDRVGATMWTRRSPEPVRGAVVTDGLAANQREGAVVAALDALAAQVRDPRVVTGSVVEGAQDGAVWVFSGHGSHWAGMGRELLATEPAFAAVIDEVDVVFRAELDFSARESLTREQLGGTDQVQALTFAVQVGLAAVLRERGVTPAAVIGHSVGEVAACVEAGVFDLSHGAAVACFRARGFRSVAGDGAMALVRLSFDEVQRRLGGRSDVVAAISASPESTVVSGTVDAVDEVVAAWSAAGVMVRRVNTDVAFHSPAMDELTSELARRVGHLPAPGPAKVPLYTTALADNRSSAPRGADYWATNLRGRVRFAEAVQAAAEDGHRLFLEVSAHPVVSHSIAETLVHHGYQEHAVVPVLRRDQPERRAIGAAVAALYCHGAPVEHGFTTTAAWATDLPGTVWQHRRFWRTPTAPPGTTALHDIAAHTLLGGCTEVSGAVPTRVWQTRLDMGNRPYPGDHPVQGTEIVPAAVLLNTFLTAAGGGEMGTAAGGGEMGTAAGGGEMGTAAGGGEMGTAAGGGEMGTAAGGGGLTDVRLRTPVPPGRTRDVQVVLQDGTLRLSSRLVGESVENSADGWLTHSSAVVATADAKSAPMSVNVVDIERFVVDAERLPSTHVVETLASVGVAAMGFGWEILDLYRRDGQLLARVSAEPDGSAPATWAGLVDAATSTACTVFDGPARLRMPARIERVHVVGTPPAVALLHVQHRGGTTVDVAIADEAGAVRAVLAGMTFEELENSAGGSPGPVLHEIDWNPVELSGDEKPVEVVLVGGRADDIAAIRSDLAAAGVRHRVCAEPREIDGELTEGSVVLAVPDAEGTAQAAAELVLATLKHLHTNGSAARLWVLTKGVLEGRSLGHAPLWGLARVAAAEHPQLWGGVLDVPAHNGCDPLPLSAMATLPGHGVVAVRGGVASIARLRHARTGSRAPMTCTAGGTYLITGGTGALGLLMAQRLADLGARRLVLLSRSGMPPRTSWAAQADSEVVQTVAALEDRGVSVHVAAIDIGAPEAGSQLREMLPGLPAVRGVVHAAGVEAGVLLADTTDEQLRTAMRPKVDGSLVLHELFPPGQLDWMVLYSSCGYLAGFPGQGAYACANAFLDALARHRHGLGDRTVSVAWTAWRGRGMGSTSEYVAAQLEGLGMGAIGSDDAFRALDTAMRSDEPNVVVLPVLPAAASVPILAGVAPIGQRDDTPAGPVDRGDTDVDEWVAQQVVEAVATELGLPEDDVDPRVPLVETGVDSIMTVSLRRALEKRTGLALPPTLLWEHPTAAAVTARIVELLAPQDDSPVDRREVEVS</sequence>
<dbReference type="InterPro" id="IPR036736">
    <property type="entry name" value="ACP-like_sf"/>
</dbReference>
<dbReference type="SUPFAM" id="SSF52151">
    <property type="entry name" value="FabD/lysophospholipase-like"/>
    <property type="match status" value="1"/>
</dbReference>
<feature type="active site" description="Proton donor; for dehydratase activity" evidence="6">
    <location>
        <position position="1143"/>
    </location>
</feature>
<evidence type="ECO:0000259" key="8">
    <source>
        <dbReference type="PROSITE" id="PS50075"/>
    </source>
</evidence>
<dbReference type="InterPro" id="IPR016039">
    <property type="entry name" value="Thiolase-like"/>
</dbReference>
<feature type="region of interest" description="Disordered" evidence="7">
    <location>
        <begin position="982"/>
        <end position="1010"/>
    </location>
</feature>
<dbReference type="InterPro" id="IPR014030">
    <property type="entry name" value="Ketoacyl_synth_N"/>
</dbReference>
<evidence type="ECO:0000313" key="11">
    <source>
        <dbReference type="EMBL" id="BBX53017.1"/>
    </source>
</evidence>
<dbReference type="Gene3D" id="1.10.1200.10">
    <property type="entry name" value="ACP-like"/>
    <property type="match status" value="1"/>
</dbReference>
<protein>
    <submittedName>
        <fullName evidence="11">Phthiocerol synthesis polyketide synthase type I PpsA</fullName>
    </submittedName>
</protein>
<dbReference type="InterPro" id="IPR042104">
    <property type="entry name" value="PKS_dehydratase_sf"/>
</dbReference>
<dbReference type="InterPro" id="IPR016035">
    <property type="entry name" value="Acyl_Trfase/lysoPLipase"/>
</dbReference>
<feature type="region of interest" description="C-terminal hotdog fold" evidence="6">
    <location>
        <begin position="1086"/>
        <end position="1219"/>
    </location>
</feature>
<evidence type="ECO:0000313" key="12">
    <source>
        <dbReference type="Proteomes" id="UP000466785"/>
    </source>
</evidence>
<keyword evidence="3" id="KW-0808">Transferase</keyword>
<dbReference type="SMART" id="SM00823">
    <property type="entry name" value="PKS_PP"/>
    <property type="match status" value="1"/>
</dbReference>
<dbReference type="InterPro" id="IPR049900">
    <property type="entry name" value="PKS_mFAS_DH"/>
</dbReference>
<feature type="domain" description="Ketosynthase family 3 (KS3)" evidence="9">
    <location>
        <begin position="11"/>
        <end position="435"/>
    </location>
</feature>
<dbReference type="InterPro" id="IPR001227">
    <property type="entry name" value="Ac_transferase_dom_sf"/>
</dbReference>
<gene>
    <name evidence="11" type="primary">ppsA_2</name>
    <name evidence="11" type="ORF">MPOR_40430</name>
</gene>
<evidence type="ECO:0000256" key="7">
    <source>
        <dbReference type="SAM" id="MobiDB-lite"/>
    </source>
</evidence>
<feature type="domain" description="Carrier" evidence="8">
    <location>
        <begin position="1678"/>
        <end position="1755"/>
    </location>
</feature>
<name>A0A6N4VHD3_9MYCO</name>
<keyword evidence="1" id="KW-0596">Phosphopantetheine</keyword>
<dbReference type="InterPro" id="IPR020807">
    <property type="entry name" value="PKS_DH"/>
</dbReference>
<dbReference type="PROSITE" id="PS50075">
    <property type="entry name" value="CARRIER"/>
    <property type="match status" value="1"/>
</dbReference>
<dbReference type="RefSeq" id="WP_235682266.1">
    <property type="nucleotide sequence ID" value="NZ_AP022570.1"/>
</dbReference>
<dbReference type="Pfam" id="PF00698">
    <property type="entry name" value="Acyl_transf_1"/>
    <property type="match status" value="1"/>
</dbReference>
<dbReference type="Pfam" id="PF16197">
    <property type="entry name" value="KAsynt_C_assoc"/>
    <property type="match status" value="1"/>
</dbReference>
<dbReference type="InterPro" id="IPR016036">
    <property type="entry name" value="Malonyl_transacylase_ACP-bd"/>
</dbReference>
<dbReference type="InterPro" id="IPR014043">
    <property type="entry name" value="Acyl_transferase_dom"/>
</dbReference>
<feature type="region of interest" description="N-terminal hotdog fold" evidence="6">
    <location>
        <begin position="906"/>
        <end position="1069"/>
    </location>
</feature>
<dbReference type="InterPro" id="IPR057326">
    <property type="entry name" value="KR_dom"/>
</dbReference>
<evidence type="ECO:0000256" key="3">
    <source>
        <dbReference type="ARBA" id="ARBA00022679"/>
    </source>
</evidence>
<evidence type="ECO:0000256" key="2">
    <source>
        <dbReference type="ARBA" id="ARBA00022553"/>
    </source>
</evidence>
<dbReference type="SUPFAM" id="SSF51735">
    <property type="entry name" value="NAD(P)-binding Rossmann-fold domains"/>
    <property type="match status" value="2"/>
</dbReference>
<dbReference type="SUPFAM" id="SSF47336">
    <property type="entry name" value="ACP-like"/>
    <property type="match status" value="1"/>
</dbReference>
<dbReference type="PANTHER" id="PTHR43775:SF37">
    <property type="entry name" value="SI:DKEY-61P9.11"/>
    <property type="match status" value="1"/>
</dbReference>
<dbReference type="CDD" id="cd00833">
    <property type="entry name" value="PKS"/>
    <property type="match status" value="1"/>
</dbReference>
<evidence type="ECO:0000256" key="5">
    <source>
        <dbReference type="ARBA" id="ARBA00023268"/>
    </source>
</evidence>
<dbReference type="Gene3D" id="3.40.50.720">
    <property type="entry name" value="NAD(P)-binding Rossmann-like Domain"/>
    <property type="match status" value="1"/>
</dbReference>
<proteinExistence type="predicted"/>
<evidence type="ECO:0000256" key="6">
    <source>
        <dbReference type="PROSITE-ProRule" id="PRU01363"/>
    </source>
</evidence>
<dbReference type="InterPro" id="IPR020806">
    <property type="entry name" value="PKS_PP-bd"/>
</dbReference>
<dbReference type="PROSITE" id="PS52004">
    <property type="entry name" value="KS3_2"/>
    <property type="match status" value="1"/>
</dbReference>
<keyword evidence="12" id="KW-1185">Reference proteome</keyword>
<dbReference type="SMART" id="SM00825">
    <property type="entry name" value="PKS_KS"/>
    <property type="match status" value="1"/>
</dbReference>
<evidence type="ECO:0000259" key="9">
    <source>
        <dbReference type="PROSITE" id="PS52004"/>
    </source>
</evidence>
<dbReference type="Pfam" id="PF02801">
    <property type="entry name" value="Ketoacyl-synt_C"/>
    <property type="match status" value="1"/>
</dbReference>
<keyword evidence="4" id="KW-0521">NADP</keyword>
<feature type="domain" description="PKS/mFAS DH" evidence="10">
    <location>
        <begin position="906"/>
        <end position="1219"/>
    </location>
</feature>
<dbReference type="Gene3D" id="3.40.47.10">
    <property type="match status" value="1"/>
</dbReference>
<keyword evidence="5" id="KW-0511">Multifunctional enzyme</keyword>
<dbReference type="InterPro" id="IPR009081">
    <property type="entry name" value="PP-bd_ACP"/>
</dbReference>
<dbReference type="SMART" id="SM00822">
    <property type="entry name" value="PKS_KR"/>
    <property type="match status" value="1"/>
</dbReference>
<evidence type="ECO:0000256" key="4">
    <source>
        <dbReference type="ARBA" id="ARBA00022857"/>
    </source>
</evidence>
<evidence type="ECO:0000259" key="10">
    <source>
        <dbReference type="PROSITE" id="PS52019"/>
    </source>
</evidence>
<dbReference type="PROSITE" id="PS00606">
    <property type="entry name" value="KS3_1"/>
    <property type="match status" value="1"/>
</dbReference>
<evidence type="ECO:0000256" key="1">
    <source>
        <dbReference type="ARBA" id="ARBA00022450"/>
    </source>
</evidence>
<dbReference type="Gene3D" id="3.30.70.3290">
    <property type="match status" value="1"/>
</dbReference>
<dbReference type="SUPFAM" id="SSF55048">
    <property type="entry name" value="Probable ACP-binding domain of malonyl-CoA ACP transacylase"/>
    <property type="match status" value="1"/>
</dbReference>
<dbReference type="InterPro" id="IPR050091">
    <property type="entry name" value="PKS_NRPS_Biosynth_Enz"/>
</dbReference>
<dbReference type="EMBL" id="AP022570">
    <property type="protein sequence ID" value="BBX53017.1"/>
    <property type="molecule type" value="Genomic_DNA"/>
</dbReference>
<reference evidence="11 12" key="1">
    <citation type="journal article" date="2019" name="Emerg. Microbes Infect.">
        <title>Comprehensive subspecies identification of 175 nontuberculous mycobacteria species based on 7547 genomic profiles.</title>
        <authorList>
            <person name="Matsumoto Y."/>
            <person name="Kinjo T."/>
            <person name="Motooka D."/>
            <person name="Nabeya D."/>
            <person name="Jung N."/>
            <person name="Uechi K."/>
            <person name="Horii T."/>
            <person name="Iida T."/>
            <person name="Fujita J."/>
            <person name="Nakamura S."/>
        </authorList>
    </citation>
    <scope>NUCLEOTIDE SEQUENCE [LARGE SCALE GENOMIC DNA]</scope>
    <source>
        <strain evidence="11 12">JCM 12603</strain>
    </source>
</reference>
<dbReference type="GO" id="GO:0071770">
    <property type="term" value="P:DIM/DIP cell wall layer assembly"/>
    <property type="evidence" value="ECO:0007669"/>
    <property type="project" value="TreeGrafter"/>
</dbReference>
<dbReference type="SMART" id="SM00827">
    <property type="entry name" value="PKS_AT"/>
    <property type="match status" value="1"/>
</dbReference>
<dbReference type="SMART" id="SM00826">
    <property type="entry name" value="PKS_DH"/>
    <property type="match status" value="1"/>
</dbReference>
<organism evidence="11 12">
    <name type="scientific">Mycolicibacterium poriferae</name>
    <dbReference type="NCBI Taxonomy" id="39694"/>
    <lineage>
        <taxon>Bacteria</taxon>
        <taxon>Bacillati</taxon>
        <taxon>Actinomycetota</taxon>
        <taxon>Actinomycetes</taxon>
        <taxon>Mycobacteriales</taxon>
        <taxon>Mycobacteriaceae</taxon>
        <taxon>Mycolicibacterium</taxon>
    </lineage>
</organism>
<dbReference type="InterPro" id="IPR018201">
    <property type="entry name" value="Ketoacyl_synth_AS"/>
</dbReference>
<dbReference type="SMART" id="SM01294">
    <property type="entry name" value="PKS_PP_betabranch"/>
    <property type="match status" value="1"/>
</dbReference>
<dbReference type="InterPro" id="IPR032821">
    <property type="entry name" value="PKS_assoc"/>
</dbReference>
<dbReference type="GO" id="GO:0005737">
    <property type="term" value="C:cytoplasm"/>
    <property type="evidence" value="ECO:0007669"/>
    <property type="project" value="TreeGrafter"/>
</dbReference>
<dbReference type="PROSITE" id="PS52019">
    <property type="entry name" value="PKS_MFAS_DH"/>
    <property type="match status" value="1"/>
</dbReference>
<dbReference type="Gene3D" id="3.10.129.110">
    <property type="entry name" value="Polyketide synthase dehydratase"/>
    <property type="match status" value="1"/>
</dbReference>
<feature type="active site" description="Proton acceptor; for dehydratase activity" evidence="6">
    <location>
        <position position="939"/>
    </location>
</feature>
<dbReference type="GO" id="GO:0005886">
    <property type="term" value="C:plasma membrane"/>
    <property type="evidence" value="ECO:0007669"/>
    <property type="project" value="TreeGrafter"/>
</dbReference>
<dbReference type="PANTHER" id="PTHR43775">
    <property type="entry name" value="FATTY ACID SYNTHASE"/>
    <property type="match status" value="1"/>
</dbReference>
<dbReference type="GO" id="GO:0004312">
    <property type="term" value="F:fatty acid synthase activity"/>
    <property type="evidence" value="ECO:0007669"/>
    <property type="project" value="TreeGrafter"/>
</dbReference>
<dbReference type="SUPFAM" id="SSF53901">
    <property type="entry name" value="Thiolase-like"/>
    <property type="match status" value="1"/>
</dbReference>
<dbReference type="InterPro" id="IPR013968">
    <property type="entry name" value="PKS_KR"/>
</dbReference>
<accession>A0A6N4VHD3</accession>
<dbReference type="Pfam" id="PF00109">
    <property type="entry name" value="ketoacyl-synt"/>
    <property type="match status" value="1"/>
</dbReference>
<dbReference type="Proteomes" id="UP000466785">
    <property type="component" value="Chromosome"/>
</dbReference>